<feature type="compositionally biased region" description="Basic and acidic residues" evidence="1">
    <location>
        <begin position="131"/>
        <end position="146"/>
    </location>
</feature>
<keyword evidence="3" id="KW-1185">Reference proteome</keyword>
<feature type="compositionally biased region" description="Basic and acidic residues" evidence="1">
    <location>
        <begin position="49"/>
        <end position="74"/>
    </location>
</feature>
<feature type="compositionally biased region" description="Polar residues" evidence="1">
    <location>
        <begin position="15"/>
        <end position="25"/>
    </location>
</feature>
<evidence type="ECO:0000313" key="2">
    <source>
        <dbReference type="EMBL" id="KAK1428144.1"/>
    </source>
</evidence>
<protein>
    <submittedName>
        <fullName evidence="2">Uncharacterized protein</fullName>
    </submittedName>
</protein>
<organism evidence="2 3">
    <name type="scientific">Tagetes erecta</name>
    <name type="common">African marigold</name>
    <dbReference type="NCBI Taxonomy" id="13708"/>
    <lineage>
        <taxon>Eukaryota</taxon>
        <taxon>Viridiplantae</taxon>
        <taxon>Streptophyta</taxon>
        <taxon>Embryophyta</taxon>
        <taxon>Tracheophyta</taxon>
        <taxon>Spermatophyta</taxon>
        <taxon>Magnoliopsida</taxon>
        <taxon>eudicotyledons</taxon>
        <taxon>Gunneridae</taxon>
        <taxon>Pentapetalae</taxon>
        <taxon>asterids</taxon>
        <taxon>campanulids</taxon>
        <taxon>Asterales</taxon>
        <taxon>Asteraceae</taxon>
        <taxon>Asteroideae</taxon>
        <taxon>Heliantheae alliance</taxon>
        <taxon>Tageteae</taxon>
        <taxon>Tagetes</taxon>
    </lineage>
</organism>
<gene>
    <name evidence="2" type="ORF">QVD17_16972</name>
</gene>
<dbReference type="Proteomes" id="UP001229421">
    <property type="component" value="Unassembled WGS sequence"/>
</dbReference>
<feature type="region of interest" description="Disordered" evidence="1">
    <location>
        <begin position="15"/>
        <end position="162"/>
    </location>
</feature>
<evidence type="ECO:0000313" key="3">
    <source>
        <dbReference type="Proteomes" id="UP001229421"/>
    </source>
</evidence>
<accession>A0AAD8KRH5</accession>
<dbReference type="PANTHER" id="PTHR35985:SF1">
    <property type="entry name" value="OS07G0675200 PROTEIN"/>
    <property type="match status" value="1"/>
</dbReference>
<feature type="compositionally biased region" description="Polar residues" evidence="1">
    <location>
        <begin position="78"/>
        <end position="94"/>
    </location>
</feature>
<dbReference type="AlphaFoldDB" id="A0AAD8KRH5"/>
<dbReference type="PANTHER" id="PTHR35985">
    <property type="entry name" value="OS07G0675200 PROTEIN"/>
    <property type="match status" value="1"/>
</dbReference>
<dbReference type="EMBL" id="JAUHHV010000004">
    <property type="protein sequence ID" value="KAK1428144.1"/>
    <property type="molecule type" value="Genomic_DNA"/>
</dbReference>
<comment type="caution">
    <text evidence="2">The sequence shown here is derived from an EMBL/GenBank/DDBJ whole genome shotgun (WGS) entry which is preliminary data.</text>
</comment>
<proteinExistence type="predicted"/>
<sequence>MASKLVSLSKLNRILSSTPKYQSLTRPAYATSIDNKVENDDAMTQGVDPHGETEDPKQDPDKDNITPTKEDNHYMHPKTTQPNFPSSKLQTPGVNTPIDPHIQQKRAESSKQAQDLTCAGLDGSPWPEEESGSREEQQKDDKEYFKTHKASPLSKMEMGDTRKPLEKVVAGTADGYFGGEKVITWRPEQLDTAEESLLRATEMFREAAARGVPEWPHSRRLRELRGEDW</sequence>
<evidence type="ECO:0000256" key="1">
    <source>
        <dbReference type="SAM" id="MobiDB-lite"/>
    </source>
</evidence>
<reference evidence="2" key="1">
    <citation type="journal article" date="2023" name="bioRxiv">
        <title>Improved chromosome-level genome assembly for marigold (Tagetes erecta).</title>
        <authorList>
            <person name="Jiang F."/>
            <person name="Yuan L."/>
            <person name="Wang S."/>
            <person name="Wang H."/>
            <person name="Xu D."/>
            <person name="Wang A."/>
            <person name="Fan W."/>
        </authorList>
    </citation>
    <scope>NUCLEOTIDE SEQUENCE</scope>
    <source>
        <strain evidence="2">WSJ</strain>
        <tissue evidence="2">Leaf</tissue>
    </source>
</reference>
<name>A0AAD8KRH5_TARER</name>